<keyword evidence="7 10" id="KW-0472">Membrane</keyword>
<evidence type="ECO:0000256" key="1">
    <source>
        <dbReference type="ARBA" id="ARBA00004651"/>
    </source>
</evidence>
<dbReference type="PANTHER" id="PTHR21137">
    <property type="entry name" value="ODORANT RECEPTOR"/>
    <property type="match status" value="1"/>
</dbReference>
<evidence type="ECO:0000256" key="5">
    <source>
        <dbReference type="ARBA" id="ARBA00022725"/>
    </source>
</evidence>
<evidence type="ECO:0000256" key="6">
    <source>
        <dbReference type="ARBA" id="ARBA00022989"/>
    </source>
</evidence>
<keyword evidence="4 10" id="KW-0812">Transmembrane</keyword>
<keyword evidence="2" id="KW-1003">Cell membrane</keyword>
<accession>A0A8K0CMV2</accession>
<keyword evidence="9" id="KW-0807">Transducer</keyword>
<proteinExistence type="predicted"/>
<protein>
    <submittedName>
        <fullName evidence="11">Uncharacterized protein</fullName>
    </submittedName>
</protein>
<evidence type="ECO:0000256" key="4">
    <source>
        <dbReference type="ARBA" id="ARBA00022692"/>
    </source>
</evidence>
<evidence type="ECO:0000256" key="3">
    <source>
        <dbReference type="ARBA" id="ARBA00022606"/>
    </source>
</evidence>
<evidence type="ECO:0000256" key="8">
    <source>
        <dbReference type="ARBA" id="ARBA00023170"/>
    </source>
</evidence>
<dbReference type="GO" id="GO:0005549">
    <property type="term" value="F:odorant binding"/>
    <property type="evidence" value="ECO:0007669"/>
    <property type="project" value="InterPro"/>
</dbReference>
<keyword evidence="6 10" id="KW-1133">Transmembrane helix</keyword>
<keyword evidence="12" id="KW-1185">Reference proteome</keyword>
<feature type="transmembrane region" description="Helical" evidence="10">
    <location>
        <begin position="121"/>
        <end position="143"/>
    </location>
</feature>
<organism evidence="11 12">
    <name type="scientific">Ignelater luminosus</name>
    <name type="common">Cucubano</name>
    <name type="synonym">Pyrophorus luminosus</name>
    <dbReference type="NCBI Taxonomy" id="2038154"/>
    <lineage>
        <taxon>Eukaryota</taxon>
        <taxon>Metazoa</taxon>
        <taxon>Ecdysozoa</taxon>
        <taxon>Arthropoda</taxon>
        <taxon>Hexapoda</taxon>
        <taxon>Insecta</taxon>
        <taxon>Pterygota</taxon>
        <taxon>Neoptera</taxon>
        <taxon>Endopterygota</taxon>
        <taxon>Coleoptera</taxon>
        <taxon>Polyphaga</taxon>
        <taxon>Elateriformia</taxon>
        <taxon>Elateroidea</taxon>
        <taxon>Elateridae</taxon>
        <taxon>Agrypninae</taxon>
        <taxon>Pyrophorini</taxon>
        <taxon>Ignelater</taxon>
    </lineage>
</organism>
<feature type="transmembrane region" description="Helical" evidence="10">
    <location>
        <begin position="30"/>
        <end position="51"/>
    </location>
</feature>
<dbReference type="Pfam" id="PF02949">
    <property type="entry name" value="7tm_6"/>
    <property type="match status" value="2"/>
</dbReference>
<dbReference type="EMBL" id="VTPC01079939">
    <property type="protein sequence ID" value="KAF2888107.1"/>
    <property type="molecule type" value="Genomic_DNA"/>
</dbReference>
<feature type="transmembrane region" description="Helical" evidence="10">
    <location>
        <begin position="166"/>
        <end position="199"/>
    </location>
</feature>
<evidence type="ECO:0000313" key="12">
    <source>
        <dbReference type="Proteomes" id="UP000801492"/>
    </source>
</evidence>
<evidence type="ECO:0000313" key="11">
    <source>
        <dbReference type="EMBL" id="KAF2888107.1"/>
    </source>
</evidence>
<name>A0A8K0CMV2_IGNLU</name>
<feature type="transmembrane region" description="Helical" evidence="10">
    <location>
        <begin position="63"/>
        <end position="82"/>
    </location>
</feature>
<comment type="caution">
    <text evidence="11">The sequence shown here is derived from an EMBL/GenBank/DDBJ whole genome shotgun (WGS) entry which is preliminary data.</text>
</comment>
<gene>
    <name evidence="11" type="ORF">ILUMI_18066</name>
</gene>
<dbReference type="GO" id="GO:0005886">
    <property type="term" value="C:plasma membrane"/>
    <property type="evidence" value="ECO:0007669"/>
    <property type="project" value="UniProtKB-SubCell"/>
</dbReference>
<sequence length="291" mass="33027">MVTKALIKESFFISNLNGLHPGKNSYFTKLNILSSIILTAAFGVECLLELLQGWKGLISLDSIVAVIAMYQVLSKLSIVAIYRNKLNEIVDCIHKYYWPLDKCGKKLELEFQYIISSIRKIMIVTITLTTITVSTYVIAPLLYTERKMPIPTFHPTDLTKSPNYELAYIIQVVIIFKVMPPSVLAFDLSFISIITYIVFELRMISIEIKTLEIDSTTNDNDTGILERLKLIGAYLTFESGNVANAAFRSKWWVKTQPRLRRSIALIIQRSQKPETLTAGGMIKLNLETFSN</sequence>
<evidence type="ECO:0000256" key="2">
    <source>
        <dbReference type="ARBA" id="ARBA00022475"/>
    </source>
</evidence>
<reference evidence="11" key="1">
    <citation type="submission" date="2019-08" db="EMBL/GenBank/DDBJ databases">
        <title>The genome of the North American firefly Photinus pyralis.</title>
        <authorList>
            <consortium name="Photinus pyralis genome working group"/>
            <person name="Fallon T.R."/>
            <person name="Sander Lower S.E."/>
            <person name="Weng J.-K."/>
        </authorList>
    </citation>
    <scope>NUCLEOTIDE SEQUENCE</scope>
    <source>
        <strain evidence="11">TRF0915ILg1</strain>
        <tissue evidence="11">Whole body</tissue>
    </source>
</reference>
<evidence type="ECO:0000256" key="9">
    <source>
        <dbReference type="ARBA" id="ARBA00023224"/>
    </source>
</evidence>
<keyword evidence="8" id="KW-0675">Receptor</keyword>
<evidence type="ECO:0000256" key="7">
    <source>
        <dbReference type="ARBA" id="ARBA00023136"/>
    </source>
</evidence>
<evidence type="ECO:0000256" key="10">
    <source>
        <dbReference type="SAM" id="Phobius"/>
    </source>
</evidence>
<comment type="subcellular location">
    <subcellularLocation>
        <location evidence="1">Cell membrane</location>
        <topology evidence="1">Multi-pass membrane protein</topology>
    </subcellularLocation>
</comment>
<keyword evidence="3" id="KW-0716">Sensory transduction</keyword>
<keyword evidence="5" id="KW-0552">Olfaction</keyword>
<dbReference type="PANTHER" id="PTHR21137:SF35">
    <property type="entry name" value="ODORANT RECEPTOR 19A-RELATED"/>
    <property type="match status" value="1"/>
</dbReference>
<dbReference type="GO" id="GO:0004984">
    <property type="term" value="F:olfactory receptor activity"/>
    <property type="evidence" value="ECO:0007669"/>
    <property type="project" value="InterPro"/>
</dbReference>
<dbReference type="GO" id="GO:0007165">
    <property type="term" value="P:signal transduction"/>
    <property type="evidence" value="ECO:0007669"/>
    <property type="project" value="UniProtKB-KW"/>
</dbReference>
<dbReference type="Proteomes" id="UP000801492">
    <property type="component" value="Unassembled WGS sequence"/>
</dbReference>
<dbReference type="OrthoDB" id="6614360at2759"/>
<dbReference type="AlphaFoldDB" id="A0A8K0CMV2"/>
<feature type="non-terminal residue" evidence="11">
    <location>
        <position position="1"/>
    </location>
</feature>
<dbReference type="InterPro" id="IPR004117">
    <property type="entry name" value="7tm6_olfct_rcpt"/>
</dbReference>